<proteinExistence type="inferred from homology"/>
<evidence type="ECO:0000313" key="14">
    <source>
        <dbReference type="EMBL" id="QKD81503.1"/>
    </source>
</evidence>
<keyword evidence="9 13" id="KW-0238">DNA-binding</keyword>
<dbReference type="Proteomes" id="UP000505210">
    <property type="component" value="Chromosome"/>
</dbReference>
<dbReference type="InterPro" id="IPR002176">
    <property type="entry name" value="X-over_junc_endoDNase_RuvC"/>
</dbReference>
<dbReference type="FunFam" id="3.30.420.10:FF:000002">
    <property type="entry name" value="Crossover junction endodeoxyribonuclease RuvC"/>
    <property type="match status" value="1"/>
</dbReference>
<dbReference type="EMBL" id="CP053661">
    <property type="protein sequence ID" value="QKD81503.1"/>
    <property type="molecule type" value="Genomic_DNA"/>
</dbReference>
<name>A0A6M8BEB2_9CYAN</name>
<reference evidence="14 15" key="1">
    <citation type="submission" date="2020-05" db="EMBL/GenBank/DDBJ databases">
        <title>Complete genome sequence of of a novel Thermoleptolyngbya strain isolated from hot springs of Ganzi, Sichuan China.</title>
        <authorList>
            <person name="Tang J."/>
            <person name="Daroch M."/>
            <person name="Li L."/>
            <person name="Waleron K."/>
            <person name="Waleron M."/>
            <person name="Waleron M."/>
        </authorList>
    </citation>
    <scope>NUCLEOTIDE SEQUENCE [LARGE SCALE GENOMIC DNA]</scope>
    <source>
        <strain evidence="14 15">PKUAC-SCTA183</strain>
    </source>
</reference>
<gene>
    <name evidence="13 14" type="primary">ruvC</name>
    <name evidence="14" type="ORF">HPC62_04270</name>
</gene>
<comment type="catalytic activity">
    <reaction evidence="12 13">
        <text>Endonucleolytic cleavage at a junction such as a reciprocal single-stranded crossover between two homologous DNA duplexes (Holliday junction).</text>
        <dbReference type="EC" id="3.1.21.10"/>
    </reaction>
</comment>
<protein>
    <recommendedName>
        <fullName evidence="13">Crossover junction endodeoxyribonuclease RuvC</fullName>
        <ecNumber evidence="13">3.1.21.10</ecNumber>
    </recommendedName>
    <alternativeName>
        <fullName evidence="13">Holliday junction nuclease RuvC</fullName>
    </alternativeName>
    <alternativeName>
        <fullName evidence="13">Holliday junction resolvase RuvC</fullName>
    </alternativeName>
</protein>
<feature type="binding site" evidence="13">
    <location>
        <position position="75"/>
    </location>
    <ligand>
        <name>Mg(2+)</name>
        <dbReference type="ChEBI" id="CHEBI:18420"/>
        <label>2</label>
    </ligand>
</feature>
<dbReference type="SUPFAM" id="SSF53098">
    <property type="entry name" value="Ribonuclease H-like"/>
    <property type="match status" value="1"/>
</dbReference>
<dbReference type="GO" id="GO:0006310">
    <property type="term" value="P:DNA recombination"/>
    <property type="evidence" value="ECO:0007669"/>
    <property type="project" value="UniProtKB-UniRule"/>
</dbReference>
<evidence type="ECO:0000256" key="7">
    <source>
        <dbReference type="ARBA" id="ARBA00022801"/>
    </source>
</evidence>
<evidence type="ECO:0000256" key="1">
    <source>
        <dbReference type="ARBA" id="ARBA00009518"/>
    </source>
</evidence>
<organism evidence="14 15">
    <name type="scientific">Thermoleptolyngbya sichuanensis A183</name>
    <dbReference type="NCBI Taxonomy" id="2737172"/>
    <lineage>
        <taxon>Bacteria</taxon>
        <taxon>Bacillati</taxon>
        <taxon>Cyanobacteriota</taxon>
        <taxon>Cyanophyceae</taxon>
        <taxon>Oculatellales</taxon>
        <taxon>Oculatellaceae</taxon>
        <taxon>Thermoleptolyngbya</taxon>
        <taxon>Thermoleptolyngbya sichuanensis</taxon>
    </lineage>
</organism>
<dbReference type="PANTHER" id="PTHR30194:SF3">
    <property type="entry name" value="CROSSOVER JUNCTION ENDODEOXYRIBONUCLEASE RUVC"/>
    <property type="match status" value="1"/>
</dbReference>
<feature type="binding site" evidence="13">
    <location>
        <position position="8"/>
    </location>
    <ligand>
        <name>Mg(2+)</name>
        <dbReference type="ChEBI" id="CHEBI:18420"/>
        <label>1</label>
    </ligand>
</feature>
<dbReference type="NCBIfam" id="NF000711">
    <property type="entry name" value="PRK00039.2-1"/>
    <property type="match status" value="1"/>
</dbReference>
<evidence type="ECO:0000256" key="12">
    <source>
        <dbReference type="ARBA" id="ARBA00029354"/>
    </source>
</evidence>
<sequence length="162" mass="17383">MTHILGLDPGLATLGFGALRCEPGFGLRSADRVEVLDFGVIRTPAGTDMGDRLCTIFDDLHDLLNTVKPDLIALEKLFFYRMGNTIAVAQARGVIALVLAQHKLPVVEFTPAQVKQALTGYGNADKLAVQEAVARELSLATIPKPDDAADALAIALAAWFQR</sequence>
<dbReference type="PANTHER" id="PTHR30194">
    <property type="entry name" value="CROSSOVER JUNCTION ENDODEOXYRIBONUCLEASE RUVC"/>
    <property type="match status" value="1"/>
</dbReference>
<evidence type="ECO:0000256" key="11">
    <source>
        <dbReference type="ARBA" id="ARBA00023204"/>
    </source>
</evidence>
<dbReference type="GO" id="GO:0006281">
    <property type="term" value="P:DNA repair"/>
    <property type="evidence" value="ECO:0007669"/>
    <property type="project" value="UniProtKB-UniRule"/>
</dbReference>
<comment type="similarity">
    <text evidence="1 13">Belongs to the RuvC family.</text>
</comment>
<feature type="active site" evidence="13">
    <location>
        <position position="75"/>
    </location>
</feature>
<keyword evidence="11 13" id="KW-0234">DNA repair</keyword>
<dbReference type="HAMAP" id="MF_00034">
    <property type="entry name" value="RuvC"/>
    <property type="match status" value="1"/>
</dbReference>
<feature type="active site" evidence="13">
    <location>
        <position position="8"/>
    </location>
</feature>
<evidence type="ECO:0000256" key="6">
    <source>
        <dbReference type="ARBA" id="ARBA00022763"/>
    </source>
</evidence>
<dbReference type="EC" id="3.1.21.10" evidence="13"/>
<keyword evidence="6 13" id="KW-0227">DNA damage</keyword>
<evidence type="ECO:0000256" key="8">
    <source>
        <dbReference type="ARBA" id="ARBA00022842"/>
    </source>
</evidence>
<evidence type="ECO:0000256" key="5">
    <source>
        <dbReference type="ARBA" id="ARBA00022759"/>
    </source>
</evidence>
<keyword evidence="15" id="KW-1185">Reference proteome</keyword>
<keyword evidence="10 13" id="KW-0233">DNA recombination</keyword>
<dbReference type="Pfam" id="PF02075">
    <property type="entry name" value="RuvC"/>
    <property type="match status" value="1"/>
</dbReference>
<dbReference type="GO" id="GO:0000287">
    <property type="term" value="F:magnesium ion binding"/>
    <property type="evidence" value="ECO:0007669"/>
    <property type="project" value="UniProtKB-UniRule"/>
</dbReference>
<accession>A0A6M8BEB2</accession>
<dbReference type="GO" id="GO:0008821">
    <property type="term" value="F:crossover junction DNA endonuclease activity"/>
    <property type="evidence" value="ECO:0007669"/>
    <property type="project" value="UniProtKB-UniRule"/>
</dbReference>
<keyword evidence="8 13" id="KW-0460">Magnesium</keyword>
<dbReference type="GO" id="GO:0005737">
    <property type="term" value="C:cytoplasm"/>
    <property type="evidence" value="ECO:0007669"/>
    <property type="project" value="UniProtKB-SubCell"/>
</dbReference>
<evidence type="ECO:0000256" key="3">
    <source>
        <dbReference type="ARBA" id="ARBA00022722"/>
    </source>
</evidence>
<dbReference type="CDD" id="cd16962">
    <property type="entry name" value="RuvC"/>
    <property type="match status" value="1"/>
</dbReference>
<dbReference type="PROSITE" id="PS01321">
    <property type="entry name" value="RUVC"/>
    <property type="match status" value="1"/>
</dbReference>
<dbReference type="RefSeq" id="WP_172353901.1">
    <property type="nucleotide sequence ID" value="NZ_CP053661.1"/>
</dbReference>
<comment type="cofactor">
    <cofactor evidence="13">
        <name>Mg(2+)</name>
        <dbReference type="ChEBI" id="CHEBI:18420"/>
    </cofactor>
    <text evidence="13">Binds 2 Mg(2+) ion per subunit.</text>
</comment>
<evidence type="ECO:0000256" key="4">
    <source>
        <dbReference type="ARBA" id="ARBA00022723"/>
    </source>
</evidence>
<comment type="subunit">
    <text evidence="13">Homodimer which binds Holliday junction (HJ) DNA. The HJ becomes 2-fold symmetrical on binding to RuvC with unstacked arms; it has a different conformation from HJ DNA in complex with RuvA. In the full resolvosome a probable DNA-RuvA(4)-RuvB(12)-RuvC(2) complex forms which resolves the HJ.</text>
</comment>
<dbReference type="Gene3D" id="3.30.420.10">
    <property type="entry name" value="Ribonuclease H-like superfamily/Ribonuclease H"/>
    <property type="match status" value="1"/>
</dbReference>
<comment type="subcellular location">
    <subcellularLocation>
        <location evidence="13">Cytoplasm</location>
    </subcellularLocation>
</comment>
<dbReference type="InterPro" id="IPR020563">
    <property type="entry name" value="X-over_junc_endoDNase_Mg_BS"/>
</dbReference>
<evidence type="ECO:0000256" key="2">
    <source>
        <dbReference type="ARBA" id="ARBA00022490"/>
    </source>
</evidence>
<evidence type="ECO:0000313" key="15">
    <source>
        <dbReference type="Proteomes" id="UP000505210"/>
    </source>
</evidence>
<feature type="binding site" evidence="13">
    <location>
        <position position="147"/>
    </location>
    <ligand>
        <name>Mg(2+)</name>
        <dbReference type="ChEBI" id="CHEBI:18420"/>
        <label>1</label>
    </ligand>
</feature>
<keyword evidence="5 13" id="KW-0255">Endonuclease</keyword>
<keyword evidence="4 13" id="KW-0479">Metal-binding</keyword>
<evidence type="ECO:0000256" key="13">
    <source>
        <dbReference type="HAMAP-Rule" id="MF_00034"/>
    </source>
</evidence>
<comment type="function">
    <text evidence="13">The RuvA-RuvB-RuvC complex processes Holliday junction (HJ) DNA during genetic recombination and DNA repair. Endonuclease that resolves HJ intermediates. Cleaves cruciform DNA by making single-stranded nicks across the HJ at symmetrical positions within the homologous arms, yielding a 5'-phosphate and a 3'-hydroxyl group; requires a central core of homology in the junction. The consensus cleavage sequence is 5'-(A/T)TT(C/G)-3'. Cleavage occurs on the 3'-side of the TT dinucleotide at the point of strand exchange. HJ branch migration catalyzed by RuvA-RuvB allows RuvC to scan DNA until it finds its consensus sequence, where it cleaves and resolves the cruciform DNA.</text>
</comment>
<dbReference type="InterPro" id="IPR036397">
    <property type="entry name" value="RNaseH_sf"/>
</dbReference>
<keyword evidence="7 13" id="KW-0378">Hydrolase</keyword>
<evidence type="ECO:0000256" key="10">
    <source>
        <dbReference type="ARBA" id="ARBA00023172"/>
    </source>
</evidence>
<keyword evidence="2 13" id="KW-0963">Cytoplasm</keyword>
<dbReference type="PRINTS" id="PR00696">
    <property type="entry name" value="RSOLVASERUVC"/>
</dbReference>
<keyword evidence="3 13" id="KW-0540">Nuclease</keyword>
<dbReference type="KEGG" id="theu:HPC62_04270"/>
<feature type="active site" evidence="13">
    <location>
        <position position="147"/>
    </location>
</feature>
<evidence type="ECO:0000256" key="9">
    <source>
        <dbReference type="ARBA" id="ARBA00023125"/>
    </source>
</evidence>
<dbReference type="GO" id="GO:0048476">
    <property type="term" value="C:Holliday junction resolvase complex"/>
    <property type="evidence" value="ECO:0007669"/>
    <property type="project" value="UniProtKB-UniRule"/>
</dbReference>
<dbReference type="GO" id="GO:0003677">
    <property type="term" value="F:DNA binding"/>
    <property type="evidence" value="ECO:0007669"/>
    <property type="project" value="UniProtKB-KW"/>
</dbReference>
<dbReference type="AlphaFoldDB" id="A0A6M8BEB2"/>
<dbReference type="InterPro" id="IPR012337">
    <property type="entry name" value="RNaseH-like_sf"/>
</dbReference>